<feature type="compositionally biased region" description="Basic and acidic residues" evidence="5">
    <location>
        <begin position="32"/>
        <end position="49"/>
    </location>
</feature>
<keyword evidence="2 4" id="KW-0863">Zinc-finger</keyword>
<dbReference type="InterPro" id="IPR019787">
    <property type="entry name" value="Znf_PHD-finger"/>
</dbReference>
<evidence type="ECO:0008006" key="10">
    <source>
        <dbReference type="Google" id="ProtNLM"/>
    </source>
</evidence>
<dbReference type="InterPro" id="IPR011011">
    <property type="entry name" value="Znf_FYVE_PHD"/>
</dbReference>
<proteinExistence type="predicted"/>
<keyword evidence="9" id="KW-1185">Reference proteome</keyword>
<dbReference type="PROSITE" id="PS50016">
    <property type="entry name" value="ZF_PHD_2"/>
    <property type="match status" value="2"/>
</dbReference>
<feature type="compositionally biased region" description="Polar residues" evidence="5">
    <location>
        <begin position="709"/>
        <end position="725"/>
    </location>
</feature>
<feature type="compositionally biased region" description="Polar residues" evidence="5">
    <location>
        <begin position="1237"/>
        <end position="1257"/>
    </location>
</feature>
<dbReference type="Proteomes" id="UP000467841">
    <property type="component" value="Unassembled WGS sequence"/>
</dbReference>
<dbReference type="PROSITE" id="PS01359">
    <property type="entry name" value="ZF_PHD_1"/>
    <property type="match status" value="1"/>
</dbReference>
<dbReference type="InterPro" id="IPR001965">
    <property type="entry name" value="Znf_PHD"/>
</dbReference>
<dbReference type="GO" id="GO:0008270">
    <property type="term" value="F:zinc ion binding"/>
    <property type="evidence" value="ECO:0007669"/>
    <property type="project" value="UniProtKB-KW"/>
</dbReference>
<dbReference type="Pfam" id="PF13831">
    <property type="entry name" value="PHD_2"/>
    <property type="match status" value="2"/>
</dbReference>
<dbReference type="SMART" id="SM00249">
    <property type="entry name" value="PHD"/>
    <property type="match status" value="4"/>
</dbReference>
<dbReference type="InterPro" id="IPR034732">
    <property type="entry name" value="EPHD"/>
</dbReference>
<dbReference type="GO" id="GO:0005634">
    <property type="term" value="C:nucleus"/>
    <property type="evidence" value="ECO:0007669"/>
    <property type="project" value="UniProtKB-ARBA"/>
</dbReference>
<keyword evidence="1" id="KW-0479">Metal-binding</keyword>
<evidence type="ECO:0000256" key="2">
    <source>
        <dbReference type="ARBA" id="ARBA00022771"/>
    </source>
</evidence>
<feature type="region of interest" description="Disordered" evidence="5">
    <location>
        <begin position="1226"/>
        <end position="1340"/>
    </location>
</feature>
<feature type="compositionally biased region" description="Basic residues" evidence="5">
    <location>
        <begin position="100"/>
        <end position="117"/>
    </location>
</feature>
<dbReference type="PANTHER" id="PTHR13793">
    <property type="entry name" value="PHD FINGER PROTEINS"/>
    <property type="match status" value="1"/>
</dbReference>
<dbReference type="CDD" id="cd15571">
    <property type="entry name" value="ePHD"/>
    <property type="match status" value="1"/>
</dbReference>
<feature type="compositionally biased region" description="Basic and acidic residues" evidence="5">
    <location>
        <begin position="1404"/>
        <end position="1414"/>
    </location>
</feature>
<evidence type="ECO:0000313" key="9">
    <source>
        <dbReference type="Proteomes" id="UP000467841"/>
    </source>
</evidence>
<name>A0A6D2HDW3_9BRAS</name>
<feature type="region of interest" description="Disordered" evidence="5">
    <location>
        <begin position="92"/>
        <end position="124"/>
    </location>
</feature>
<reference evidence="8" key="1">
    <citation type="submission" date="2020-01" db="EMBL/GenBank/DDBJ databases">
        <authorList>
            <person name="Mishra B."/>
        </authorList>
    </citation>
    <scope>NUCLEOTIDE SEQUENCE [LARGE SCALE GENOMIC DNA]</scope>
</reference>
<dbReference type="InterPro" id="IPR013083">
    <property type="entry name" value="Znf_RING/FYVE/PHD"/>
</dbReference>
<gene>
    <name evidence="8" type="ORF">MERR_LOCUS616</name>
</gene>
<dbReference type="EMBL" id="CACVBM020000044">
    <property type="protein sequence ID" value="CAA7013382.1"/>
    <property type="molecule type" value="Genomic_DNA"/>
</dbReference>
<evidence type="ECO:0000313" key="8">
    <source>
        <dbReference type="EMBL" id="CAA7013382.1"/>
    </source>
</evidence>
<evidence type="ECO:0000259" key="6">
    <source>
        <dbReference type="PROSITE" id="PS50016"/>
    </source>
</evidence>
<feature type="domain" description="PHD-type" evidence="6">
    <location>
        <begin position="281"/>
        <end position="333"/>
    </location>
</feature>
<feature type="domain" description="PHD-type" evidence="7">
    <location>
        <begin position="342"/>
        <end position="463"/>
    </location>
</feature>
<feature type="region of interest" description="Disordered" evidence="5">
    <location>
        <begin position="32"/>
        <end position="52"/>
    </location>
</feature>
<keyword evidence="3" id="KW-0862">Zinc</keyword>
<dbReference type="PANTHER" id="PTHR13793:SF107">
    <property type="entry name" value="BROMODOMAIN-CONTAINING PROTEIN HOMOLOG"/>
    <property type="match status" value="1"/>
</dbReference>
<feature type="domain" description="PHD-type" evidence="6">
    <location>
        <begin position="993"/>
        <end position="1042"/>
    </location>
</feature>
<dbReference type="GO" id="GO:0006357">
    <property type="term" value="P:regulation of transcription by RNA polymerase II"/>
    <property type="evidence" value="ECO:0007669"/>
    <property type="project" value="TreeGrafter"/>
</dbReference>
<feature type="compositionally biased region" description="Basic and acidic residues" evidence="5">
    <location>
        <begin position="690"/>
        <end position="708"/>
    </location>
</feature>
<dbReference type="PROSITE" id="PS51805">
    <property type="entry name" value="EPHD"/>
    <property type="match status" value="2"/>
</dbReference>
<organism evidence="8 9">
    <name type="scientific">Microthlaspi erraticum</name>
    <dbReference type="NCBI Taxonomy" id="1685480"/>
    <lineage>
        <taxon>Eukaryota</taxon>
        <taxon>Viridiplantae</taxon>
        <taxon>Streptophyta</taxon>
        <taxon>Embryophyta</taxon>
        <taxon>Tracheophyta</taxon>
        <taxon>Spermatophyta</taxon>
        <taxon>Magnoliopsida</taxon>
        <taxon>eudicotyledons</taxon>
        <taxon>Gunneridae</taxon>
        <taxon>Pentapetalae</taxon>
        <taxon>rosids</taxon>
        <taxon>malvids</taxon>
        <taxon>Brassicales</taxon>
        <taxon>Brassicaceae</taxon>
        <taxon>Coluteocarpeae</taxon>
        <taxon>Microthlaspi</taxon>
    </lineage>
</organism>
<comment type="caution">
    <text evidence="8">The sequence shown here is derived from an EMBL/GenBank/DDBJ whole genome shotgun (WGS) entry which is preliminary data.</text>
</comment>
<dbReference type="InterPro" id="IPR050701">
    <property type="entry name" value="Histone_Mod_Regulator"/>
</dbReference>
<feature type="region of interest" description="Disordered" evidence="5">
    <location>
        <begin position="503"/>
        <end position="525"/>
    </location>
</feature>
<feature type="compositionally biased region" description="Polar residues" evidence="5">
    <location>
        <begin position="1384"/>
        <end position="1403"/>
    </location>
</feature>
<dbReference type="SUPFAM" id="SSF57903">
    <property type="entry name" value="FYVE/PHD zinc finger"/>
    <property type="match status" value="2"/>
</dbReference>
<dbReference type="Gene3D" id="3.30.40.10">
    <property type="entry name" value="Zinc/RING finger domain, C3HC4 (zinc finger)"/>
    <property type="match status" value="4"/>
</dbReference>
<feature type="region of interest" description="Disordered" evidence="5">
    <location>
        <begin position="926"/>
        <end position="990"/>
    </location>
</feature>
<dbReference type="OrthoDB" id="20839at2759"/>
<evidence type="ECO:0000256" key="4">
    <source>
        <dbReference type="PROSITE-ProRule" id="PRU00146"/>
    </source>
</evidence>
<sequence>MNVDQCQWPTKMMGRGVDGGCGAEEKPYRPFRRASIEKENGIKSSEDKASPGIDLLAQASKNLSERSPYDVSEDGSTVGVSVPTLPIALANLLNQTDNKKRQKKSHAGAEKKKKKSSRQGEKLRTGSIWVEHHDYFRRLELPDLETLSDLASLRSLSSGNCFSIPSVEYESVSLQQRETDASAKNEDVVMEELKNSLRKEISEGAVKKEEVNEDVEEPMNVDSVGDEVSSGSDCSGSLEWVLGCRNRILLTSERPSKKRRLLGGDAGLGKLIVATPCKGNALLCDFCCTRGDAKGKHHQLIVCTSCKATIHKRCYGVVENTDKPWLCSWCELENSRSDSERERPCSLCPKKGGILKPVLSKAENGGPVEYAHLFCSLWMPEVYIEDLEKMEPIMNLPGIKEIRRKLLCNLCKVKSGACIRCCNGACRTSFHPLCAREAGNRLEVWGRHGCDTVELRAFCTKHSDSQESGRSIEGGENNAAERRSPVCHLPSEAVREGQVSNDEVGVDVGTPDKVESGMTGRSTNNERTLSESLSFGLILKKLIDLGKVDVKDVAAEIGVSPEALSAKLTEGDLLPDLLGKIVKWLSQHAHMGTRTKGENFKSKDTTQSEHRATICSEDMVVLESEILDPAVSKAPSLEGTLESNICNNNTNNMLCTSAENGTGNGIVVDEAKANIPVLNKERGVNLASDHSPEEQKSAVLDQEVHPEKSSANLSDAHGEQSNSSCSGMLENSFSLGRNSSQNCGNLNCPSPIILELLDHDAYPSFNPHPYIHKELSEMGKGKILKISSDSEEGNKHLQDAGNNTGCCNYQSQSADTGDTFGQLSKARKLGILDLSPEDEVEGELLYYQYRLLGTAVSRKQLSDNLVHEVAKKLPMEIDEQHGRRWDDVLVKKYFVDVREARKQGRKEQRHKQAQVVLAAATAAAATSSRNTSVRKDMTEEPAQQEVSTSRRKVAGSSHLVPQTKETLLKMTVSGPPPEKWSDHRTPDISSENARSCDICRRSETIWNLIVVCSSCKVAVHMDCYKCAKESTGPWYCELCAESTGSFNFWEKPDSSTECSLCGGTTGAFRKATNGQWVHAFCAEWSLESTFRRGQINPVQGLESLAKSTSTCCVCQRIYGACIKCSYGNCQSTFHPSCARSAGFHMAGGGKLPHKGYCERHSLEQKAKAESQKHGAEELKSLKHYRVELERLRLLCERIVKREKLKRELAISSHEILAAKRDQAARSLPVRNPFSPPEVSSDSATTSVKGHQDSNISGSEVVAQRSDDITIDSTVSGQRRGKGPMLMDSDQKTDDSATSMGRISRKPSERQVLSGKTVPRKHCIVSPSVSEDGDDKDSKPKKHVETFAKELVMTSDEASFKNRRLPKGYFYVPVDCLQDEKPGNQKATASSEDPTNEKASSGDQSGKDGIHHQMA</sequence>
<evidence type="ECO:0000259" key="7">
    <source>
        <dbReference type="PROSITE" id="PS51805"/>
    </source>
</evidence>
<evidence type="ECO:0000256" key="1">
    <source>
        <dbReference type="ARBA" id="ARBA00022723"/>
    </source>
</evidence>
<evidence type="ECO:0000256" key="5">
    <source>
        <dbReference type="SAM" id="MobiDB-lite"/>
    </source>
</evidence>
<feature type="domain" description="PHD-type" evidence="7">
    <location>
        <begin position="1055"/>
        <end position="1161"/>
    </location>
</feature>
<feature type="region of interest" description="Disordered" evidence="5">
    <location>
        <begin position="1378"/>
        <end position="1414"/>
    </location>
</feature>
<accession>A0A6D2HDW3</accession>
<dbReference type="InterPro" id="IPR019786">
    <property type="entry name" value="Zinc_finger_PHD-type_CS"/>
</dbReference>
<protein>
    <recommendedName>
        <fullName evidence="10">PHD-type domain-containing protein</fullName>
    </recommendedName>
</protein>
<dbReference type="Pfam" id="PF13832">
    <property type="entry name" value="zf-HC5HC2H_2"/>
    <property type="match status" value="2"/>
</dbReference>
<evidence type="ECO:0000256" key="3">
    <source>
        <dbReference type="ARBA" id="ARBA00022833"/>
    </source>
</evidence>
<feature type="region of interest" description="Disordered" evidence="5">
    <location>
        <begin position="685"/>
        <end position="725"/>
    </location>
</feature>